<proteinExistence type="predicted"/>
<dbReference type="AlphaFoldDB" id="A0A917TJK2"/>
<dbReference type="SMART" id="SM00849">
    <property type="entry name" value="Lactamase_B"/>
    <property type="match status" value="1"/>
</dbReference>
<evidence type="ECO:0000259" key="2">
    <source>
        <dbReference type="SMART" id="SM00849"/>
    </source>
</evidence>
<reference evidence="3" key="2">
    <citation type="submission" date="2020-09" db="EMBL/GenBank/DDBJ databases">
        <authorList>
            <person name="Sun Q."/>
            <person name="Zhou Y."/>
        </authorList>
    </citation>
    <scope>NUCLEOTIDE SEQUENCE</scope>
    <source>
        <strain evidence="3">CGMCC 1.6333</strain>
    </source>
</reference>
<accession>A0A917TJK2</accession>
<name>A0A917TJK2_9BACI</name>
<dbReference type="RefSeq" id="WP_117153332.1">
    <property type="nucleotide sequence ID" value="NZ_BMLG01000002.1"/>
</dbReference>
<keyword evidence="1" id="KW-0862">Zinc</keyword>
<comment type="caution">
    <text evidence="3">The sequence shown here is derived from an EMBL/GenBank/DDBJ whole genome shotgun (WGS) entry which is preliminary data.</text>
</comment>
<dbReference type="EMBL" id="BMLG01000002">
    <property type="protein sequence ID" value="GGM25254.1"/>
    <property type="molecule type" value="Genomic_DNA"/>
</dbReference>
<dbReference type="Pfam" id="PF12706">
    <property type="entry name" value="Lactamase_B_2"/>
    <property type="match status" value="1"/>
</dbReference>
<evidence type="ECO:0000313" key="4">
    <source>
        <dbReference type="Proteomes" id="UP000618460"/>
    </source>
</evidence>
<dbReference type="GO" id="GO:0042781">
    <property type="term" value="F:3'-tRNA processing endoribonuclease activity"/>
    <property type="evidence" value="ECO:0007669"/>
    <property type="project" value="TreeGrafter"/>
</dbReference>
<evidence type="ECO:0000256" key="1">
    <source>
        <dbReference type="ARBA" id="ARBA00022833"/>
    </source>
</evidence>
<keyword evidence="4" id="KW-1185">Reference proteome</keyword>
<dbReference type="Gene3D" id="3.60.15.10">
    <property type="entry name" value="Ribonuclease Z/Hydroxyacylglutathione hydrolase-like"/>
    <property type="match status" value="1"/>
</dbReference>
<evidence type="ECO:0000313" key="3">
    <source>
        <dbReference type="EMBL" id="GGM25254.1"/>
    </source>
</evidence>
<organism evidence="3 4">
    <name type="scientific">Paraliobacillus quinghaiensis</name>
    <dbReference type="NCBI Taxonomy" id="470815"/>
    <lineage>
        <taxon>Bacteria</taxon>
        <taxon>Bacillati</taxon>
        <taxon>Bacillota</taxon>
        <taxon>Bacilli</taxon>
        <taxon>Bacillales</taxon>
        <taxon>Bacillaceae</taxon>
        <taxon>Paraliobacillus</taxon>
    </lineage>
</organism>
<dbReference type="PANTHER" id="PTHR46018:SF4">
    <property type="entry name" value="METALLO-HYDROLASE YHFI-RELATED"/>
    <property type="match status" value="1"/>
</dbReference>
<gene>
    <name evidence="3" type="ORF">GCM10011351_08740</name>
</gene>
<dbReference type="Proteomes" id="UP000618460">
    <property type="component" value="Unassembled WGS sequence"/>
</dbReference>
<dbReference type="PANTHER" id="PTHR46018">
    <property type="entry name" value="ZINC PHOSPHODIESTERASE ELAC PROTEIN 1"/>
    <property type="match status" value="1"/>
</dbReference>
<dbReference type="InterPro" id="IPR036866">
    <property type="entry name" value="RibonucZ/Hydroxyglut_hydro"/>
</dbReference>
<dbReference type="OrthoDB" id="9794898at2"/>
<dbReference type="InterPro" id="IPR001279">
    <property type="entry name" value="Metallo-B-lactamas"/>
</dbReference>
<feature type="domain" description="Metallo-beta-lactamase" evidence="2">
    <location>
        <begin position="18"/>
        <end position="210"/>
    </location>
</feature>
<dbReference type="CDD" id="cd07716">
    <property type="entry name" value="RNaseZ_short-form-like_MBL-fold"/>
    <property type="match status" value="1"/>
</dbReference>
<sequence>MKVTVIGFWGAYPEEGAATSSYLLEKDDVTVLIDCGSGALAQLPKYTNAMDLDAVILSHYHNDHIADIGVLQYNWLVQNQIHKTNKILPIYGHTADQAGFEKLTHHYTAGIGYDPEKVLQIGPFSITFIKTEHPVHCYGMRITDGEKVVVYTADTSFMQELIPFSHKADLLITDCSFYAGQDGSSAGHMNSIDCGILAEEADVGRLLLSHYPHFGDRTELVKEAKQTFTGNIELAKSGYIWEG</sequence>
<dbReference type="SUPFAM" id="SSF56281">
    <property type="entry name" value="Metallo-hydrolase/oxidoreductase"/>
    <property type="match status" value="1"/>
</dbReference>
<reference evidence="3" key="1">
    <citation type="journal article" date="2014" name="Int. J. Syst. Evol. Microbiol.">
        <title>Complete genome sequence of Corynebacterium casei LMG S-19264T (=DSM 44701T), isolated from a smear-ripened cheese.</title>
        <authorList>
            <consortium name="US DOE Joint Genome Institute (JGI-PGF)"/>
            <person name="Walter F."/>
            <person name="Albersmeier A."/>
            <person name="Kalinowski J."/>
            <person name="Ruckert C."/>
        </authorList>
    </citation>
    <scope>NUCLEOTIDE SEQUENCE</scope>
    <source>
        <strain evidence="3">CGMCC 1.6333</strain>
    </source>
</reference>
<protein>
    <recommendedName>
        <fullName evidence="2">Metallo-beta-lactamase domain-containing protein</fullName>
    </recommendedName>
</protein>